<protein>
    <submittedName>
        <fullName evidence="1">Uncharacterized protein</fullName>
    </submittedName>
</protein>
<name>A0A8D8RV38_9HEMI</name>
<evidence type="ECO:0000313" key="1">
    <source>
        <dbReference type="EMBL" id="CAG6655469.1"/>
    </source>
</evidence>
<sequence length="99" mass="11396">MQKKLCGKKKTKVKESLVRITNPSLEEYSVESLSDYTMLICNKSRTKKKVTKYEETDGTDDVLGISNTSLDMVCASDEQNRWNWIGSCYLPIFCLDHTY</sequence>
<proteinExistence type="predicted"/>
<accession>A0A8D8RV38</accession>
<dbReference type="AlphaFoldDB" id="A0A8D8RV38"/>
<reference evidence="1" key="1">
    <citation type="submission" date="2021-05" db="EMBL/GenBank/DDBJ databases">
        <authorList>
            <person name="Alioto T."/>
            <person name="Alioto T."/>
            <person name="Gomez Garrido J."/>
        </authorList>
    </citation>
    <scope>NUCLEOTIDE SEQUENCE</scope>
</reference>
<dbReference type="EMBL" id="HBUF01181488">
    <property type="protein sequence ID" value="CAG6655469.1"/>
    <property type="molecule type" value="Transcribed_RNA"/>
</dbReference>
<organism evidence="1">
    <name type="scientific">Cacopsylla melanoneura</name>
    <dbReference type="NCBI Taxonomy" id="428564"/>
    <lineage>
        <taxon>Eukaryota</taxon>
        <taxon>Metazoa</taxon>
        <taxon>Ecdysozoa</taxon>
        <taxon>Arthropoda</taxon>
        <taxon>Hexapoda</taxon>
        <taxon>Insecta</taxon>
        <taxon>Pterygota</taxon>
        <taxon>Neoptera</taxon>
        <taxon>Paraneoptera</taxon>
        <taxon>Hemiptera</taxon>
        <taxon>Sternorrhyncha</taxon>
        <taxon>Psylloidea</taxon>
        <taxon>Psyllidae</taxon>
        <taxon>Psyllinae</taxon>
        <taxon>Cacopsylla</taxon>
    </lineage>
</organism>